<dbReference type="EMBL" id="CAKKLH010000318">
    <property type="protein sequence ID" value="CAH0111826.1"/>
    <property type="molecule type" value="Genomic_DNA"/>
</dbReference>
<dbReference type="InterPro" id="IPR033661">
    <property type="entry name" value="PSD_type1_euk"/>
</dbReference>
<dbReference type="GO" id="GO:0005743">
    <property type="term" value="C:mitochondrial inner membrane"/>
    <property type="evidence" value="ECO:0007669"/>
    <property type="project" value="UniProtKB-SubCell"/>
</dbReference>
<evidence type="ECO:0000256" key="10">
    <source>
        <dbReference type="ARBA" id="ARBA00023264"/>
    </source>
</evidence>
<evidence type="ECO:0000256" key="14">
    <source>
        <dbReference type="SAM" id="Phobius"/>
    </source>
</evidence>
<keyword evidence="11 13" id="KW-0670">Pyruvate</keyword>
<keyword evidence="13" id="KW-0865">Zymogen</keyword>
<proteinExistence type="inferred from homology"/>
<evidence type="ECO:0000256" key="15">
    <source>
        <dbReference type="SAM" id="SignalP"/>
    </source>
</evidence>
<keyword evidence="7 13" id="KW-0472">Membrane</keyword>
<evidence type="ECO:0000256" key="11">
    <source>
        <dbReference type="ARBA" id="ARBA00023317"/>
    </source>
</evidence>
<evidence type="ECO:0000256" key="5">
    <source>
        <dbReference type="ARBA" id="ARBA00022989"/>
    </source>
</evidence>
<comment type="similarity">
    <text evidence="13">Belongs to the phosphatidylserine decarboxylase family. PSD-B subfamily. Eukaryotic type I sub-subfamily.</text>
</comment>
<evidence type="ECO:0000256" key="8">
    <source>
        <dbReference type="ARBA" id="ARBA00023209"/>
    </source>
</evidence>
<sequence length="470" mass="53243">MTPSFFSMTALLIRVPLTTFRVNPHRVFLRQQKCSSQWLSSSWRSGDVRCVNFTCYSTCFPIITNLQSGPLTRSIFRRNVSSSSAGESGDAKNTIATTTAATAAFKGAKSSRWRRFVLKPFVYVQFFFGIGLLALAFQQFRRKNTHPEQSPELIAKDWEILYYRIIPFRAISRAWGWLTNRHLPAWARQPILGLYARTFNCNLDEALDGNLDNYSCLAEFFRRKLKSGVRPIDSVSTVVAPSDGTVLNFGRVTAGMMEQVKGVSYSLGEFLGPAYWRNGPEVQPAGQTELEYEKSLLVNKENDLFHCVIYLAPGDYHCFHSPVDWTVNFRRHFPGALLSVNPSIAKWVAGLFSLNERAVYVGQWKHGFFSMTPVGATNVGSIRVYADEKLRTNCTKWALPLPYYDRYMCPDDSDEIPLKKGEIFGEFNLGSTIVLIFEAPKDFEFKIRPGEKIRMGQSLHTTHSATKSSD</sequence>
<gene>
    <name evidence="16" type="ORF">DGAL_LOCUS15483</name>
</gene>
<keyword evidence="15" id="KW-0732">Signal</keyword>
<reference evidence="16" key="1">
    <citation type="submission" date="2021-11" db="EMBL/GenBank/DDBJ databases">
        <authorList>
            <person name="Schell T."/>
        </authorList>
    </citation>
    <scope>NUCLEOTIDE SEQUENCE</scope>
    <source>
        <strain evidence="16">M5</strain>
    </source>
</reference>
<dbReference type="NCBIfam" id="TIGR00163">
    <property type="entry name" value="PS_decarb"/>
    <property type="match status" value="1"/>
</dbReference>
<feature type="modified residue" description="Pyruvic acid (Ser); by autocatalysis" evidence="13">
    <location>
        <position position="431"/>
    </location>
</feature>
<comment type="cofactor">
    <cofactor evidence="13">
        <name>pyruvate</name>
        <dbReference type="ChEBI" id="CHEBI:15361"/>
    </cofactor>
    <text evidence="13">Binds 1 pyruvoyl group covalently per subunit.</text>
</comment>
<comment type="pathway">
    <text evidence="1">Lipid metabolism.</text>
</comment>
<dbReference type="UniPathway" id="UPA00558">
    <property type="reaction ID" value="UER00616"/>
</dbReference>
<evidence type="ECO:0000256" key="9">
    <source>
        <dbReference type="ARBA" id="ARBA00023239"/>
    </source>
</evidence>
<feature type="active site" description="Schiff-base intermediate with substrate; via pyruvic acid; for decarboxylase activity" evidence="13">
    <location>
        <position position="431"/>
    </location>
</feature>
<keyword evidence="3 13" id="KW-0812">Transmembrane</keyword>
<keyword evidence="5 13" id="KW-1133">Transmembrane helix</keyword>
<dbReference type="GO" id="GO:0004609">
    <property type="term" value="F:phosphatidylserine decarboxylase activity"/>
    <property type="evidence" value="ECO:0007669"/>
    <property type="project" value="UniProtKB-UniRule"/>
</dbReference>
<comment type="subunit">
    <text evidence="13">Heterodimer of a large membrane-associated beta subunit and a small pyruvoyl-containing alpha subunit.</text>
</comment>
<evidence type="ECO:0000256" key="1">
    <source>
        <dbReference type="ARBA" id="ARBA00005189"/>
    </source>
</evidence>
<keyword evidence="2 13" id="KW-0444">Lipid biosynthesis</keyword>
<protein>
    <recommendedName>
        <fullName evidence="13">Phosphatidylserine decarboxylase proenzyme, mitochondrial</fullName>
        <ecNumber evidence="13">4.1.1.65</ecNumber>
    </recommendedName>
    <component>
        <recommendedName>
            <fullName evidence="13">Phosphatidylserine decarboxylase beta chain</fullName>
        </recommendedName>
    </component>
    <component>
        <recommendedName>
            <fullName evidence="13">Phosphatidylserine decarboxylase alpha chain</fullName>
        </recommendedName>
    </component>
</protein>
<dbReference type="EC" id="4.1.1.65" evidence="13"/>
<evidence type="ECO:0000256" key="4">
    <source>
        <dbReference type="ARBA" id="ARBA00022793"/>
    </source>
</evidence>
<comment type="subcellular location">
    <molecule>Phosphatidylserine decarboxylase beta chain</molecule>
    <subcellularLocation>
        <location evidence="13">Mitochondrion inner membrane</location>
        <topology evidence="13">Single-pass membrane protein</topology>
        <orientation evidence="13">Intermembrane side</orientation>
    </subcellularLocation>
</comment>
<evidence type="ECO:0000256" key="12">
    <source>
        <dbReference type="ARBA" id="ARBA00045136"/>
    </source>
</evidence>
<comment type="PTM">
    <text evidence="13">Is synthesized initially as an inactive proenzyme. Formation of the active enzyme involves a self-maturation process in which the active site pyruvoyl group is generated from an internal serine residue via an autocatalytic post-translational modification. Two non-identical subunits are generated from the proenzyme in this reaction, and the pyruvate is formed at the N-terminus of the alpha chain, which is derived from the carboxyl end of the proenzyme. The autoendoproteolytic cleavage occurs by a canonical serine protease mechanism, in which the side chain hydroxyl group of the serine supplies its oxygen atom to form the C-terminus of the beta chain, while the remainder of the serine residue undergoes an oxidative deamination to produce ammonia and the pyruvoyl prosthetic group on the alpha chain. During this reaction, the Ser that is part of the protease active site of the proenzyme becomes the pyruvoyl prosthetic group, which constitutes an essential element of the active site of the mature decarboxylase.</text>
</comment>
<keyword evidence="13" id="KW-0496">Mitochondrion</keyword>
<feature type="chain" id="PRO_5035315856" description="Phosphatidylserine decarboxylase proenzyme, mitochondrial" evidence="15">
    <location>
        <begin position="21"/>
        <end position="470"/>
    </location>
</feature>
<feature type="active site" description="Charge relay system; for autoendoproteolytic cleavage activity" evidence="13">
    <location>
        <position position="243"/>
    </location>
</feature>
<comment type="function">
    <text evidence="12">Catalyzes the formation of phosphatidylethanolamine (PtdEtn) from phosphatidylserine (PtdSer). Plays a central role in phospholipid metabolism and in the interorganelle trafficking of phosphatidylserine. May be involved in lipid droplet biogenesis at the endoplasmic reticulum membrane.</text>
</comment>
<comment type="catalytic activity">
    <reaction evidence="13">
        <text>a 1,2-diacyl-sn-glycero-3-phospho-L-serine + H(+) = a 1,2-diacyl-sn-glycero-3-phosphoethanolamine + CO2</text>
        <dbReference type="Rhea" id="RHEA:20828"/>
        <dbReference type="ChEBI" id="CHEBI:15378"/>
        <dbReference type="ChEBI" id="CHEBI:16526"/>
        <dbReference type="ChEBI" id="CHEBI:57262"/>
        <dbReference type="ChEBI" id="CHEBI:64612"/>
        <dbReference type="EC" id="4.1.1.65"/>
    </reaction>
</comment>
<comment type="caution">
    <text evidence="16">The sequence shown here is derived from an EMBL/GenBank/DDBJ whole genome shotgun (WGS) entry which is preliminary data.</text>
</comment>
<keyword evidence="8 13" id="KW-0594">Phospholipid biosynthesis</keyword>
<keyword evidence="13" id="KW-0999">Mitochondrion inner membrane</keyword>
<dbReference type="Pfam" id="PF02666">
    <property type="entry name" value="PS_Dcarbxylase"/>
    <property type="match status" value="1"/>
</dbReference>
<feature type="transmembrane region" description="Helical" evidence="14">
    <location>
        <begin position="116"/>
        <end position="137"/>
    </location>
</feature>
<evidence type="ECO:0000313" key="17">
    <source>
        <dbReference type="Proteomes" id="UP000789390"/>
    </source>
</evidence>
<dbReference type="Proteomes" id="UP000789390">
    <property type="component" value="Unassembled WGS sequence"/>
</dbReference>
<keyword evidence="9 13" id="KW-0456">Lyase</keyword>
<dbReference type="InterPro" id="IPR033177">
    <property type="entry name" value="PSD-B"/>
</dbReference>
<feature type="site" description="Cleavage (non-hydrolytic); by autocatalysis" evidence="13">
    <location>
        <begin position="430"/>
        <end position="431"/>
    </location>
</feature>
<dbReference type="OrthoDB" id="4330at2759"/>
<dbReference type="PANTHER" id="PTHR10067">
    <property type="entry name" value="PHOSPHATIDYLSERINE DECARBOXYLASE"/>
    <property type="match status" value="1"/>
</dbReference>
<feature type="active site" description="Charge relay system; for autoendoproteolytic cleavage activity" evidence="13">
    <location>
        <position position="431"/>
    </location>
</feature>
<evidence type="ECO:0000256" key="6">
    <source>
        <dbReference type="ARBA" id="ARBA00023098"/>
    </source>
</evidence>
<evidence type="ECO:0000256" key="7">
    <source>
        <dbReference type="ARBA" id="ARBA00023136"/>
    </source>
</evidence>
<name>A0A8J2S8Q9_9CRUS</name>
<dbReference type="HAMAP" id="MF_03208">
    <property type="entry name" value="PS_decarb_PSD_B_type1_euk"/>
    <property type="match status" value="1"/>
</dbReference>
<accession>A0A8J2S8Q9</accession>
<dbReference type="GO" id="GO:0006646">
    <property type="term" value="P:phosphatidylethanolamine biosynthetic process"/>
    <property type="evidence" value="ECO:0007669"/>
    <property type="project" value="UniProtKB-UniRule"/>
</dbReference>
<keyword evidence="10 13" id="KW-1208">Phospholipid metabolism</keyword>
<keyword evidence="4 13" id="KW-0210">Decarboxylase</keyword>
<evidence type="ECO:0000256" key="2">
    <source>
        <dbReference type="ARBA" id="ARBA00022516"/>
    </source>
</evidence>
<comment type="pathway">
    <text evidence="13">Phospholipid metabolism; phosphatidylethanolamine biosynthesis; phosphatidylethanolamine from CDP-diacylglycerol: step 2/2.</text>
</comment>
<feature type="topological domain" description="Mitochondrial matrix" evidence="13">
    <location>
        <begin position="1"/>
        <end position="120"/>
    </location>
</feature>
<keyword evidence="17" id="KW-1185">Reference proteome</keyword>
<feature type="chain" id="PRO_5035349620" description="Phosphatidylserine decarboxylase alpha chain" evidence="13">
    <location>
        <begin position="431"/>
        <end position="470"/>
    </location>
</feature>
<feature type="chain" id="PRO_5035349619" description="Phosphatidylserine decarboxylase beta chain" evidence="13">
    <location>
        <begin position="1"/>
        <end position="430"/>
    </location>
</feature>
<feature type="active site" description="Charge relay system; for autoendoproteolytic cleavage activity" evidence="13">
    <location>
        <position position="320"/>
    </location>
</feature>
<evidence type="ECO:0000256" key="13">
    <source>
        <dbReference type="HAMAP-Rule" id="MF_03208"/>
    </source>
</evidence>
<dbReference type="AlphaFoldDB" id="A0A8J2S8Q9"/>
<evidence type="ECO:0000256" key="3">
    <source>
        <dbReference type="ARBA" id="ARBA00022692"/>
    </source>
</evidence>
<dbReference type="InterPro" id="IPR003817">
    <property type="entry name" value="PS_Dcarbxylase"/>
</dbReference>
<dbReference type="PANTHER" id="PTHR10067:SF6">
    <property type="entry name" value="PHOSPHATIDYLSERINE DECARBOXYLASE PROENZYME, MITOCHONDRIAL"/>
    <property type="match status" value="1"/>
</dbReference>
<feature type="signal peptide" evidence="15">
    <location>
        <begin position="1"/>
        <end position="20"/>
    </location>
</feature>
<comment type="subcellular location">
    <molecule>Phosphatidylserine decarboxylase alpha chain</molecule>
    <subcellularLocation>
        <location evidence="13">Mitochondrion inner membrane</location>
        <topology evidence="13">Peripheral membrane protein</topology>
        <orientation evidence="13">Intermembrane side</orientation>
    </subcellularLocation>
    <text evidence="13">Anchored to the mitochondrial inner membrane through its interaction with the integral membrane beta chain.</text>
</comment>
<keyword evidence="6 13" id="KW-0443">Lipid metabolism</keyword>
<feature type="topological domain" description="Mitochondrial intermembrane" evidence="13">
    <location>
        <begin position="140"/>
        <end position="470"/>
    </location>
</feature>
<evidence type="ECO:0000313" key="16">
    <source>
        <dbReference type="EMBL" id="CAH0111826.1"/>
    </source>
</evidence>
<organism evidence="16 17">
    <name type="scientific">Daphnia galeata</name>
    <dbReference type="NCBI Taxonomy" id="27404"/>
    <lineage>
        <taxon>Eukaryota</taxon>
        <taxon>Metazoa</taxon>
        <taxon>Ecdysozoa</taxon>
        <taxon>Arthropoda</taxon>
        <taxon>Crustacea</taxon>
        <taxon>Branchiopoda</taxon>
        <taxon>Diplostraca</taxon>
        <taxon>Cladocera</taxon>
        <taxon>Anomopoda</taxon>
        <taxon>Daphniidae</taxon>
        <taxon>Daphnia</taxon>
    </lineage>
</organism>
<dbReference type="GO" id="GO:0016540">
    <property type="term" value="P:protein autoprocessing"/>
    <property type="evidence" value="ECO:0007669"/>
    <property type="project" value="UniProtKB-UniRule"/>
</dbReference>